<dbReference type="SUPFAM" id="SSF57424">
    <property type="entry name" value="LDL receptor-like module"/>
    <property type="match status" value="1"/>
</dbReference>
<dbReference type="Proteomes" id="UP001151699">
    <property type="component" value="Chromosome B"/>
</dbReference>
<protein>
    <recommendedName>
        <fullName evidence="5">DUF7805 domain-containing protein</fullName>
    </recommendedName>
</protein>
<dbReference type="CDD" id="cd00041">
    <property type="entry name" value="CUB"/>
    <property type="match status" value="1"/>
</dbReference>
<dbReference type="InterPro" id="IPR036055">
    <property type="entry name" value="LDL_receptor-like_sf"/>
</dbReference>
<reference evidence="6" key="1">
    <citation type="submission" date="2022-07" db="EMBL/GenBank/DDBJ databases">
        <authorList>
            <person name="Trinca V."/>
            <person name="Uliana J.V.C."/>
            <person name="Torres T.T."/>
            <person name="Ward R.J."/>
            <person name="Monesi N."/>
        </authorList>
    </citation>
    <scope>NUCLEOTIDE SEQUENCE</scope>
    <source>
        <strain evidence="6">HSMRA1968</strain>
        <tissue evidence="6">Whole embryos</tissue>
    </source>
</reference>
<dbReference type="GO" id="GO:0005886">
    <property type="term" value="C:plasma membrane"/>
    <property type="evidence" value="ECO:0007669"/>
    <property type="project" value="TreeGrafter"/>
</dbReference>
<feature type="region of interest" description="Disordered" evidence="3">
    <location>
        <begin position="586"/>
        <end position="616"/>
    </location>
</feature>
<dbReference type="InterPro" id="IPR023415">
    <property type="entry name" value="LDLR_class-A_CS"/>
</dbReference>
<dbReference type="PROSITE" id="PS50068">
    <property type="entry name" value="LDLRA_2"/>
    <property type="match status" value="2"/>
</dbReference>
<evidence type="ECO:0000256" key="4">
    <source>
        <dbReference type="SAM" id="SignalP"/>
    </source>
</evidence>
<keyword evidence="1" id="KW-1015">Disulfide bond</keyword>
<dbReference type="InterPro" id="IPR035914">
    <property type="entry name" value="Sperma_CUB_dom_sf"/>
</dbReference>
<dbReference type="InterPro" id="IPR053207">
    <property type="entry name" value="Non-NMDA_GluR_Accessory"/>
</dbReference>
<feature type="domain" description="DUF7805" evidence="5">
    <location>
        <begin position="862"/>
        <end position="1005"/>
    </location>
</feature>
<dbReference type="InterPro" id="IPR000859">
    <property type="entry name" value="CUB_dom"/>
</dbReference>
<evidence type="ECO:0000256" key="1">
    <source>
        <dbReference type="ARBA" id="ARBA00023157"/>
    </source>
</evidence>
<dbReference type="InterPro" id="IPR002172">
    <property type="entry name" value="LDrepeatLR_classA_rpt"/>
</dbReference>
<dbReference type="EMBL" id="WJQU01000002">
    <property type="protein sequence ID" value="KAJ6644601.1"/>
    <property type="molecule type" value="Genomic_DNA"/>
</dbReference>
<dbReference type="Pfam" id="PF00057">
    <property type="entry name" value="Ldl_recept_a"/>
    <property type="match status" value="1"/>
</dbReference>
<proteinExistence type="predicted"/>
<dbReference type="SMART" id="SM00192">
    <property type="entry name" value="LDLa"/>
    <property type="match status" value="2"/>
</dbReference>
<name>A0A9Q0N898_9DIPT</name>
<dbReference type="CDD" id="cd00112">
    <property type="entry name" value="LDLa"/>
    <property type="match status" value="1"/>
</dbReference>
<dbReference type="Gene3D" id="2.40.128.620">
    <property type="match status" value="1"/>
</dbReference>
<evidence type="ECO:0000313" key="7">
    <source>
        <dbReference type="Proteomes" id="UP001151699"/>
    </source>
</evidence>
<dbReference type="SUPFAM" id="SSF49854">
    <property type="entry name" value="Spermadhesin, CUB domain"/>
    <property type="match status" value="3"/>
</dbReference>
<dbReference type="Gene3D" id="2.60.120.290">
    <property type="entry name" value="Spermadhesin, CUB domain"/>
    <property type="match status" value="2"/>
</dbReference>
<dbReference type="Gene3D" id="4.10.400.10">
    <property type="entry name" value="Low-density Lipoprotein Receptor"/>
    <property type="match status" value="1"/>
</dbReference>
<keyword evidence="4" id="KW-0732">Signal</keyword>
<keyword evidence="7" id="KW-1185">Reference proteome</keyword>
<dbReference type="InterPro" id="IPR056707">
    <property type="entry name" value="DUF7805"/>
</dbReference>
<dbReference type="PANTHER" id="PTHR47537">
    <property type="entry name" value="CUBILIN"/>
    <property type="match status" value="1"/>
</dbReference>
<dbReference type="PANTHER" id="PTHR47537:SF8">
    <property type="entry name" value="CUB DOMAIN-CONTAINING PROTEIN"/>
    <property type="match status" value="1"/>
</dbReference>
<sequence>MPDRKSTHAKSKLPTILKMIFLAWAFHIGIDACKISEFACRGGSICLPLDKYCDGRDDCGDSSDEPKFCTVCNRTYYGDIGRTYSLRVPPPQWNRLPFLCHITFTASGHEQGDIVQIIFDAFSVGRFDEGLVDTDAESMDNSVTTIGDLPGCPEGFMQLSELGRPFTGGSWCGAATGPQLYYSETSTVTASVFHAPMQAATPFEFKIRYKFISQSDAVVRYGAPNELLELGKVTPGTYCTRQFEECYRKKCRLQRSIASLNKTFRSIRAWSDCTGERDHLIFYDGSSTNDPVLAKYCGGDWLPKVISRGPEMLVAFHSSPFSAPLQSNIPNRGFELDVDLFFVDSDSHDYAQGTKGICEFNINASNADDVLFSRRGRMGRILSPRHTLPPNTTCTYYFHGQPGDLIWISFTSYNLQILQHAIQDNNTLGRYDLPPWITRLRIWDSAGSAMSSIKTTAPISATTPSNRHSNINNMNNTVTTSNYYYSPQNPIYGKNIKVNIDNVWNPVDSYIYGPTQNSIFNQANNKFGGSAMVSQKFEKFSNGIAGGGGDGVKDTYNYVTNNVKDVKTTSVGTSNRKEGVVGTSSTAYRDGMTTSTTTNSIDGGSRSSMGTSKPSKYSTSRKLIAEHYDNETPRLCDHSLLENSANRMRPCSPLESYVSTSKDMKIEFHSHTGTALYPASFSLNYEFVDTDLGGENWLGRRGEDPVPALCSRIFRKRRGNFQSPRNVFLHGRGGAKNISCLYRFEAGVGERIRLVLHNVSFGDAATCNTETDLHTSRPKCTPSDIETDNVRQGELKILDVPYRDIKITLACFCDNTSSLYSTPLAVQSYSRTMELMFTVTNLNISEDFADVYFHASYEYIRVPDCPKRMRLRGSGGGEDASFPLRSKDASCEGLPWFIEAQQNDRSLFVMTWGSFLPMEPTVEDSLRCITRNRLIVYTGKPLKIVRIICPGPPEPRQSALHIFSEDWINQQPSLFAARPVNMVVEPIFRDPGNIAFQWMEIQRTRASQIQLLEMHTNFSVNDTLNVFGYIPRESECEYKCPELDACIAASLWCDGRSNCPSGYDESEEECGTARKLLELPGGLFTRKEYVEKNNKINM</sequence>
<evidence type="ECO:0000256" key="3">
    <source>
        <dbReference type="SAM" id="MobiDB-lite"/>
    </source>
</evidence>
<accession>A0A9Q0N898</accession>
<gene>
    <name evidence="6" type="ORF">Bhyg_09570</name>
</gene>
<dbReference type="PRINTS" id="PR00261">
    <property type="entry name" value="LDLRECEPTOR"/>
</dbReference>
<organism evidence="6 7">
    <name type="scientific">Pseudolycoriella hygida</name>
    <dbReference type="NCBI Taxonomy" id="35572"/>
    <lineage>
        <taxon>Eukaryota</taxon>
        <taxon>Metazoa</taxon>
        <taxon>Ecdysozoa</taxon>
        <taxon>Arthropoda</taxon>
        <taxon>Hexapoda</taxon>
        <taxon>Insecta</taxon>
        <taxon>Pterygota</taxon>
        <taxon>Neoptera</taxon>
        <taxon>Endopterygota</taxon>
        <taxon>Diptera</taxon>
        <taxon>Nematocera</taxon>
        <taxon>Sciaroidea</taxon>
        <taxon>Sciaridae</taxon>
        <taxon>Pseudolycoriella</taxon>
    </lineage>
</organism>
<dbReference type="PROSITE" id="PS01209">
    <property type="entry name" value="LDLRA_1"/>
    <property type="match status" value="1"/>
</dbReference>
<feature type="chain" id="PRO_5040380860" description="DUF7805 domain-containing protein" evidence="4">
    <location>
        <begin position="26"/>
        <end position="1098"/>
    </location>
</feature>
<comment type="caution">
    <text evidence="2">Lacks conserved residue(s) required for the propagation of feature annotation.</text>
</comment>
<evidence type="ECO:0000313" key="6">
    <source>
        <dbReference type="EMBL" id="KAJ6644601.1"/>
    </source>
</evidence>
<dbReference type="AlphaFoldDB" id="A0A9Q0N898"/>
<dbReference type="Pfam" id="PF25090">
    <property type="entry name" value="DUF7805"/>
    <property type="match status" value="1"/>
</dbReference>
<dbReference type="OrthoDB" id="10037824at2759"/>
<evidence type="ECO:0000259" key="5">
    <source>
        <dbReference type="Pfam" id="PF25090"/>
    </source>
</evidence>
<comment type="caution">
    <text evidence="6">The sequence shown here is derived from an EMBL/GenBank/DDBJ whole genome shotgun (WGS) entry which is preliminary data.</text>
</comment>
<feature type="signal peptide" evidence="4">
    <location>
        <begin position="1"/>
        <end position="25"/>
    </location>
</feature>
<evidence type="ECO:0000256" key="2">
    <source>
        <dbReference type="PROSITE-ProRule" id="PRU00124"/>
    </source>
</evidence>